<comment type="caution">
    <text evidence="2">The sequence shown here is derived from an EMBL/GenBank/DDBJ whole genome shotgun (WGS) entry which is preliminary data.</text>
</comment>
<keyword evidence="1" id="KW-0472">Membrane</keyword>
<feature type="transmembrane region" description="Helical" evidence="1">
    <location>
        <begin position="27"/>
        <end position="44"/>
    </location>
</feature>
<keyword evidence="1" id="KW-0812">Transmembrane</keyword>
<name>A0ABT9F4S3_9FLAO</name>
<evidence type="ECO:0000313" key="3">
    <source>
        <dbReference type="Proteomes" id="UP001242342"/>
    </source>
</evidence>
<dbReference type="Proteomes" id="UP001242342">
    <property type="component" value="Unassembled WGS sequence"/>
</dbReference>
<gene>
    <name evidence="2" type="ORF">Q8W23_09555</name>
</gene>
<dbReference type="RefSeq" id="WP_164723432.1">
    <property type="nucleotide sequence ID" value="NZ_JAUYVU010000007.1"/>
</dbReference>
<proteinExistence type="predicted"/>
<evidence type="ECO:0000313" key="2">
    <source>
        <dbReference type="EMBL" id="MDP2541715.1"/>
    </source>
</evidence>
<protein>
    <submittedName>
        <fullName evidence="2">Uncharacterized protein</fullName>
    </submittedName>
</protein>
<organism evidence="2 3">
    <name type="scientific">Tenacibaculum discolor</name>
    <dbReference type="NCBI Taxonomy" id="361581"/>
    <lineage>
        <taxon>Bacteria</taxon>
        <taxon>Pseudomonadati</taxon>
        <taxon>Bacteroidota</taxon>
        <taxon>Flavobacteriia</taxon>
        <taxon>Flavobacteriales</taxon>
        <taxon>Flavobacteriaceae</taxon>
        <taxon>Tenacibaculum</taxon>
    </lineage>
</organism>
<keyword evidence="1" id="KW-1133">Transmembrane helix</keyword>
<evidence type="ECO:0000256" key="1">
    <source>
        <dbReference type="SAM" id="Phobius"/>
    </source>
</evidence>
<sequence length="53" mass="5631">MLLSIGILTIAASQILTHYLKVSDLMQGLSFGVGIGLLITAIVFRNKTLVKAS</sequence>
<dbReference type="EMBL" id="JAUYVU010000007">
    <property type="protein sequence ID" value="MDP2541715.1"/>
    <property type="molecule type" value="Genomic_DNA"/>
</dbReference>
<reference evidence="2 3" key="1">
    <citation type="submission" date="2023-07" db="EMBL/GenBank/DDBJ databases">
        <title>Genome content predicts the carbon catabolic preferences of heterotrophic bacteria.</title>
        <authorList>
            <person name="Gralka M."/>
        </authorList>
    </citation>
    <scope>NUCLEOTIDE SEQUENCE [LARGE SCALE GENOMIC DNA]</scope>
    <source>
        <strain evidence="2 3">4G03</strain>
    </source>
</reference>
<accession>A0ABT9F4S3</accession>
<keyword evidence="3" id="KW-1185">Reference proteome</keyword>